<dbReference type="InterPro" id="IPR023393">
    <property type="entry name" value="START-like_dom_sf"/>
</dbReference>
<evidence type="ECO:0000313" key="1">
    <source>
        <dbReference type="EMBL" id="BDU72636.1"/>
    </source>
</evidence>
<dbReference type="Pfam" id="PF10604">
    <property type="entry name" value="Polyketide_cyc2"/>
    <property type="match status" value="1"/>
</dbReference>
<dbReference type="AlphaFoldDB" id="A0AA48K8S2"/>
<dbReference type="EMBL" id="AP027080">
    <property type="protein sequence ID" value="BDU72636.1"/>
    <property type="molecule type" value="Genomic_DNA"/>
</dbReference>
<organism evidence="1 2">
    <name type="scientific">Mesoterricola silvestris</name>
    <dbReference type="NCBI Taxonomy" id="2927979"/>
    <lineage>
        <taxon>Bacteria</taxon>
        <taxon>Pseudomonadati</taxon>
        <taxon>Acidobacteriota</taxon>
        <taxon>Holophagae</taxon>
        <taxon>Holophagales</taxon>
        <taxon>Holophagaceae</taxon>
        <taxon>Mesoterricola</taxon>
    </lineage>
</organism>
<sequence>MVNWHAEHTLDTSAEPGDVWAKLEEVSAWPQWDTGITWAELSGPFSSGTRGRLEIRGEGRRVFRLARVEERSSFTALVKLPLAEIRHTHAQEACDLGTRMTHRIEITGPLSWFYALTRGRTLREGLAPGMRTLARMASARQS</sequence>
<keyword evidence="2" id="KW-1185">Reference proteome</keyword>
<dbReference type="SUPFAM" id="SSF55961">
    <property type="entry name" value="Bet v1-like"/>
    <property type="match status" value="1"/>
</dbReference>
<accession>A0AA48K8S2</accession>
<dbReference type="InterPro" id="IPR019587">
    <property type="entry name" value="Polyketide_cyclase/dehydratase"/>
</dbReference>
<name>A0AA48K8S2_9BACT</name>
<dbReference type="KEGG" id="msil:METEAL_18100"/>
<evidence type="ECO:0000313" key="2">
    <source>
        <dbReference type="Proteomes" id="UP001238179"/>
    </source>
</evidence>
<proteinExistence type="predicted"/>
<dbReference type="Gene3D" id="3.30.530.20">
    <property type="match status" value="1"/>
</dbReference>
<reference evidence="2" key="1">
    <citation type="journal article" date="2023" name="Int. J. Syst. Evol. Microbiol.">
        <title>Mesoterricola silvestris gen. nov., sp. nov., Mesoterricola sediminis sp. nov., Geothrix oryzae sp. nov., Geothrix edaphica sp. nov., Geothrix rubra sp. nov., and Geothrix limicola sp. nov., six novel members of Acidobacteriota isolated from soils.</title>
        <authorList>
            <person name="Itoh H."/>
            <person name="Sugisawa Y."/>
            <person name="Mise K."/>
            <person name="Xu Z."/>
            <person name="Kuniyasu M."/>
            <person name="Ushijima N."/>
            <person name="Kawano K."/>
            <person name="Kobayashi E."/>
            <person name="Shiratori Y."/>
            <person name="Masuda Y."/>
            <person name="Senoo K."/>
        </authorList>
    </citation>
    <scope>NUCLEOTIDE SEQUENCE [LARGE SCALE GENOMIC DNA]</scope>
    <source>
        <strain evidence="2">W79</strain>
    </source>
</reference>
<protein>
    <recommendedName>
        <fullName evidence="3">Polyketide cyclase</fullName>
    </recommendedName>
</protein>
<dbReference type="RefSeq" id="WP_316415548.1">
    <property type="nucleotide sequence ID" value="NZ_AP027080.1"/>
</dbReference>
<evidence type="ECO:0008006" key="3">
    <source>
        <dbReference type="Google" id="ProtNLM"/>
    </source>
</evidence>
<dbReference type="Proteomes" id="UP001238179">
    <property type="component" value="Chromosome"/>
</dbReference>
<gene>
    <name evidence="1" type="ORF">METEAL_18100</name>
</gene>